<organism evidence="2 3">
    <name type="scientific">Streptomyces armeniacus</name>
    <dbReference type="NCBI Taxonomy" id="83291"/>
    <lineage>
        <taxon>Bacteria</taxon>
        <taxon>Bacillati</taxon>
        <taxon>Actinomycetota</taxon>
        <taxon>Actinomycetes</taxon>
        <taxon>Kitasatosporales</taxon>
        <taxon>Streptomycetaceae</taxon>
        <taxon>Streptomyces</taxon>
    </lineage>
</organism>
<feature type="domain" description="DUF4440" evidence="1">
    <location>
        <begin position="3"/>
        <end position="106"/>
    </location>
</feature>
<name>A0A345Y1E9_9ACTN</name>
<dbReference type="InterPro" id="IPR027843">
    <property type="entry name" value="DUF4440"/>
</dbReference>
<reference evidence="2 3" key="1">
    <citation type="submission" date="2018-07" db="EMBL/GenBank/DDBJ databases">
        <title>Draft genome of the type strain Streptomyces armeniacus ATCC 15676.</title>
        <authorList>
            <person name="Labana P."/>
            <person name="Gosse J.T."/>
            <person name="Boddy C.N."/>
        </authorList>
    </citation>
    <scope>NUCLEOTIDE SEQUENCE [LARGE SCALE GENOMIC DNA]</scope>
    <source>
        <strain evidence="2 3">ATCC 15676</strain>
    </source>
</reference>
<dbReference type="KEGG" id="sarm:DVA86_28035"/>
<evidence type="ECO:0000313" key="3">
    <source>
        <dbReference type="Proteomes" id="UP000254425"/>
    </source>
</evidence>
<keyword evidence="3" id="KW-1185">Reference proteome</keyword>
<dbReference type="SUPFAM" id="SSF54427">
    <property type="entry name" value="NTF2-like"/>
    <property type="match status" value="1"/>
</dbReference>
<sequence length="113" mass="12883">MTRYEQANNSHDINRVVPLIVPDAVYWFSDGSYRGLEGIARAIEQTFAAIQDEVYEVKDLEWVAVAADHAVCRYRFFWTGLVDGQPRSGQGRGTKVIVKRDGAWKMQHEHLSS</sequence>
<accession>A0A345Y1E9</accession>
<evidence type="ECO:0000313" key="2">
    <source>
        <dbReference type="EMBL" id="AXK37715.1"/>
    </source>
</evidence>
<dbReference type="Proteomes" id="UP000254425">
    <property type="component" value="Chromosome"/>
</dbReference>
<gene>
    <name evidence="2" type="ORF">DVA86_28035</name>
</gene>
<evidence type="ECO:0000259" key="1">
    <source>
        <dbReference type="Pfam" id="PF14534"/>
    </source>
</evidence>
<dbReference type="AlphaFoldDB" id="A0A345Y1E9"/>
<dbReference type="EMBL" id="CP031320">
    <property type="protein sequence ID" value="AXK37715.1"/>
    <property type="molecule type" value="Genomic_DNA"/>
</dbReference>
<dbReference type="Gene3D" id="3.10.450.50">
    <property type="match status" value="1"/>
</dbReference>
<proteinExistence type="predicted"/>
<dbReference type="Pfam" id="PF14534">
    <property type="entry name" value="DUF4440"/>
    <property type="match status" value="1"/>
</dbReference>
<dbReference type="InterPro" id="IPR032710">
    <property type="entry name" value="NTF2-like_dom_sf"/>
</dbReference>
<protein>
    <submittedName>
        <fullName evidence="2">DUF4440 domain-containing protein</fullName>
    </submittedName>
</protein>